<feature type="compositionally biased region" description="Polar residues" evidence="1">
    <location>
        <begin position="106"/>
        <end position="125"/>
    </location>
</feature>
<keyword evidence="3" id="KW-1185">Reference proteome</keyword>
<dbReference type="InterPro" id="IPR006627">
    <property type="entry name" value="TDU_repeat"/>
</dbReference>
<gene>
    <name evidence="2" type="ORF">QR680_002467</name>
</gene>
<feature type="region of interest" description="Disordered" evidence="1">
    <location>
        <begin position="66"/>
        <end position="128"/>
    </location>
</feature>
<proteinExistence type="predicted"/>
<dbReference type="EMBL" id="JAUCMV010000005">
    <property type="protein sequence ID" value="KAK0398192.1"/>
    <property type="molecule type" value="Genomic_DNA"/>
</dbReference>
<comment type="caution">
    <text evidence="2">The sequence shown here is derived from an EMBL/GenBank/DDBJ whole genome shotgun (WGS) entry which is preliminary data.</text>
</comment>
<feature type="compositionally biased region" description="Acidic residues" evidence="1">
    <location>
        <begin position="90"/>
        <end position="99"/>
    </location>
</feature>
<evidence type="ECO:0000313" key="2">
    <source>
        <dbReference type="EMBL" id="KAK0398192.1"/>
    </source>
</evidence>
<organism evidence="2 3">
    <name type="scientific">Steinernema hermaphroditum</name>
    <dbReference type="NCBI Taxonomy" id="289476"/>
    <lineage>
        <taxon>Eukaryota</taxon>
        <taxon>Metazoa</taxon>
        <taxon>Ecdysozoa</taxon>
        <taxon>Nematoda</taxon>
        <taxon>Chromadorea</taxon>
        <taxon>Rhabditida</taxon>
        <taxon>Tylenchina</taxon>
        <taxon>Panagrolaimomorpha</taxon>
        <taxon>Strongyloidoidea</taxon>
        <taxon>Steinernematidae</taxon>
        <taxon>Steinernema</taxon>
    </lineage>
</organism>
<feature type="compositionally biased region" description="Basic and acidic residues" evidence="1">
    <location>
        <begin position="157"/>
        <end position="168"/>
    </location>
</feature>
<protein>
    <submittedName>
        <fullName evidence="2">Uncharacterized protein</fullName>
    </submittedName>
</protein>
<dbReference type="Proteomes" id="UP001175271">
    <property type="component" value="Unassembled WGS sequence"/>
</dbReference>
<accession>A0AA39LI63</accession>
<feature type="compositionally biased region" description="Polar residues" evidence="1">
    <location>
        <begin position="70"/>
        <end position="83"/>
    </location>
</feature>
<feature type="compositionally biased region" description="Basic residues" evidence="1">
    <location>
        <begin position="169"/>
        <end position="180"/>
    </location>
</feature>
<feature type="region of interest" description="Disordered" evidence="1">
    <location>
        <begin position="145"/>
        <end position="196"/>
    </location>
</feature>
<reference evidence="2" key="1">
    <citation type="submission" date="2023-06" db="EMBL/GenBank/DDBJ databases">
        <title>Genomic analysis of the entomopathogenic nematode Steinernema hermaphroditum.</title>
        <authorList>
            <person name="Schwarz E.M."/>
            <person name="Heppert J.K."/>
            <person name="Baniya A."/>
            <person name="Schwartz H.T."/>
            <person name="Tan C.-H."/>
            <person name="Antoshechkin I."/>
            <person name="Sternberg P.W."/>
            <person name="Goodrich-Blair H."/>
            <person name="Dillman A.R."/>
        </authorList>
    </citation>
    <scope>NUCLEOTIDE SEQUENCE</scope>
    <source>
        <strain evidence="2">PS9179</strain>
        <tissue evidence="2">Whole animal</tissue>
    </source>
</reference>
<feature type="region of interest" description="Disordered" evidence="1">
    <location>
        <begin position="222"/>
        <end position="249"/>
    </location>
</feature>
<evidence type="ECO:0000256" key="1">
    <source>
        <dbReference type="SAM" id="MobiDB-lite"/>
    </source>
</evidence>
<name>A0AA39LI63_9BILA</name>
<evidence type="ECO:0000313" key="3">
    <source>
        <dbReference type="Proteomes" id="UP001175271"/>
    </source>
</evidence>
<sequence length="287" mass="31372">MFGSNPSAFHSTVRAPPLFVEKSRCELNLGILPPPPYSVAVSSLDNSVNYLRRNVVDLKIATSPEHHSNVTDSLGLSGHNASCRSRDSEADAEIDDDQPLDLSMKRPQSSQMADTSLSSGASTSGVPLIRPTVIRNNAYVRKNAEMKRSASSVTSRKSPDPDVSEHFRRSLSGKWPRRQASKFSSGPSTIRPHFNPTVAPVMDTKLLSCAAGLRMPIAQTPSSPLQRAELPSPPPESSNSAGRPKNGRSSCTMTQIIINNGEIDDHFRKALGEENFKLWRNRKGRDE</sequence>
<dbReference type="AlphaFoldDB" id="A0AA39LI63"/>
<dbReference type="SMART" id="SM00711">
    <property type="entry name" value="TDU"/>
    <property type="match status" value="2"/>
</dbReference>